<dbReference type="AlphaFoldDB" id="A0A0F5FLP0"/>
<keyword evidence="1 2" id="KW-0472">Membrane</keyword>
<protein>
    <recommendedName>
        <fullName evidence="1">Putative membrane protein insertion efficiency factor</fullName>
    </recommendedName>
</protein>
<sequence>MDRFTSLFWRLVDFPFKLAAVFLITVYRYTLSAFAGRTCRHLPTCSEYTRDAIWQYGFWPGGWMGLARFWRCRPGGSHGYDPVPEGLPAQGRWYLPWRYGRWR</sequence>
<dbReference type="Proteomes" id="UP000033649">
    <property type="component" value="Unassembled WGS sequence"/>
</dbReference>
<dbReference type="PATRIC" id="fig|429727.3.peg.1691"/>
<dbReference type="EMBL" id="JZEY01000054">
    <property type="protein sequence ID" value="KKB09814.1"/>
    <property type="molecule type" value="Genomic_DNA"/>
</dbReference>
<dbReference type="STRING" id="429727.VE26_08175"/>
<accession>A0A0F5FLP0</accession>
<dbReference type="GO" id="GO:0005886">
    <property type="term" value="C:plasma membrane"/>
    <property type="evidence" value="ECO:0007669"/>
    <property type="project" value="UniProtKB-SubCell"/>
</dbReference>
<comment type="function">
    <text evidence="1">Could be involved in insertion of integral membrane proteins into the membrane.</text>
</comment>
<dbReference type="RefSeq" id="WP_046104505.1">
    <property type="nucleotide sequence ID" value="NZ_JZEY01000054.1"/>
</dbReference>
<gene>
    <name evidence="3" type="ORF">VE26_08175</name>
</gene>
<evidence type="ECO:0000313" key="4">
    <source>
        <dbReference type="Proteomes" id="UP000033649"/>
    </source>
</evidence>
<organism evidence="3 4">
    <name type="scientific">Devosia chinhatensis</name>
    <dbReference type="NCBI Taxonomy" id="429727"/>
    <lineage>
        <taxon>Bacteria</taxon>
        <taxon>Pseudomonadati</taxon>
        <taxon>Pseudomonadota</taxon>
        <taxon>Alphaproteobacteria</taxon>
        <taxon>Hyphomicrobiales</taxon>
        <taxon>Devosiaceae</taxon>
        <taxon>Devosia</taxon>
    </lineage>
</organism>
<dbReference type="SMART" id="SM01234">
    <property type="entry name" value="Haemolytic"/>
    <property type="match status" value="1"/>
</dbReference>
<dbReference type="InterPro" id="IPR002696">
    <property type="entry name" value="Membr_insert_effic_factor_YidD"/>
</dbReference>
<dbReference type="PANTHER" id="PTHR33383">
    <property type="entry name" value="MEMBRANE PROTEIN INSERTION EFFICIENCY FACTOR-RELATED"/>
    <property type="match status" value="1"/>
</dbReference>
<feature type="transmembrane region" description="Helical" evidence="2">
    <location>
        <begin position="14"/>
        <end position="31"/>
    </location>
</feature>
<reference evidence="3 4" key="1">
    <citation type="submission" date="2015-03" db="EMBL/GenBank/DDBJ databases">
        <authorList>
            <person name="Hassan Y."/>
            <person name="Lepp D."/>
            <person name="Li X.-Z."/>
            <person name="Zhou T."/>
        </authorList>
    </citation>
    <scope>NUCLEOTIDE SEQUENCE [LARGE SCALE GENOMIC DNA]</scope>
    <source>
        <strain evidence="3 4">IPL18</strain>
    </source>
</reference>
<keyword evidence="2" id="KW-0812">Transmembrane</keyword>
<evidence type="ECO:0000256" key="1">
    <source>
        <dbReference type="HAMAP-Rule" id="MF_00386"/>
    </source>
</evidence>
<name>A0A0F5FLP0_9HYPH</name>
<comment type="subcellular location">
    <subcellularLocation>
        <location evidence="1">Cell membrane</location>
        <topology evidence="1">Peripheral membrane protein</topology>
        <orientation evidence="1">Cytoplasmic side</orientation>
    </subcellularLocation>
</comment>
<evidence type="ECO:0000313" key="3">
    <source>
        <dbReference type="EMBL" id="KKB09814.1"/>
    </source>
</evidence>
<keyword evidence="4" id="KW-1185">Reference proteome</keyword>
<dbReference type="NCBIfam" id="TIGR00278">
    <property type="entry name" value="membrane protein insertion efficiency factor YidD"/>
    <property type="match status" value="1"/>
</dbReference>
<comment type="caution">
    <text evidence="3">The sequence shown here is derived from an EMBL/GenBank/DDBJ whole genome shotgun (WGS) entry which is preliminary data.</text>
</comment>
<dbReference type="HAMAP" id="MF_00386">
    <property type="entry name" value="UPF0161_YidD"/>
    <property type="match status" value="1"/>
</dbReference>
<proteinExistence type="inferred from homology"/>
<evidence type="ECO:0000256" key="2">
    <source>
        <dbReference type="SAM" id="Phobius"/>
    </source>
</evidence>
<keyword evidence="1" id="KW-1003">Cell membrane</keyword>
<comment type="similarity">
    <text evidence="1">Belongs to the UPF0161 family.</text>
</comment>
<dbReference type="Pfam" id="PF01809">
    <property type="entry name" value="YidD"/>
    <property type="match status" value="1"/>
</dbReference>
<dbReference type="PANTHER" id="PTHR33383:SF1">
    <property type="entry name" value="MEMBRANE PROTEIN INSERTION EFFICIENCY FACTOR-RELATED"/>
    <property type="match status" value="1"/>
</dbReference>
<keyword evidence="2" id="KW-1133">Transmembrane helix</keyword>
<dbReference type="OrthoDB" id="9801753at2"/>